<evidence type="ECO:0000256" key="5">
    <source>
        <dbReference type="ARBA" id="ARBA00023014"/>
    </source>
</evidence>
<dbReference type="Gene3D" id="3.40.50.280">
    <property type="entry name" value="Cobalamin-binding domain"/>
    <property type="match status" value="1"/>
</dbReference>
<feature type="domain" description="B12-binding" evidence="6">
    <location>
        <begin position="66"/>
        <end position="143"/>
    </location>
</feature>
<dbReference type="SMART" id="SM00729">
    <property type="entry name" value="Elp3"/>
    <property type="match status" value="1"/>
</dbReference>
<evidence type="ECO:0000313" key="9">
    <source>
        <dbReference type="Proteomes" id="UP000177785"/>
    </source>
</evidence>
<dbReference type="InterPro" id="IPR034466">
    <property type="entry name" value="Methyltransferase_Class_B"/>
</dbReference>
<keyword evidence="5" id="KW-0411">Iron-sulfur</keyword>
<dbReference type="InterPro" id="IPR025274">
    <property type="entry name" value="DUF4070"/>
</dbReference>
<accession>A0A1G2G664</accession>
<evidence type="ECO:0000256" key="4">
    <source>
        <dbReference type="ARBA" id="ARBA00023004"/>
    </source>
</evidence>
<dbReference type="InterPro" id="IPR006158">
    <property type="entry name" value="Cobalamin-bd"/>
</dbReference>
<dbReference type="PROSITE" id="PS51332">
    <property type="entry name" value="B12_BINDING"/>
    <property type="match status" value="1"/>
</dbReference>
<comment type="cofactor">
    <cofactor evidence="1">
        <name>[4Fe-4S] cluster</name>
        <dbReference type="ChEBI" id="CHEBI:49883"/>
    </cofactor>
</comment>
<dbReference type="InterPro" id="IPR051198">
    <property type="entry name" value="BchE-like"/>
</dbReference>
<evidence type="ECO:0000259" key="6">
    <source>
        <dbReference type="PROSITE" id="PS51332"/>
    </source>
</evidence>
<evidence type="ECO:0000256" key="3">
    <source>
        <dbReference type="ARBA" id="ARBA00022723"/>
    </source>
</evidence>
<dbReference type="EMBL" id="MHNL01000005">
    <property type="protein sequence ID" value="OGZ45734.1"/>
    <property type="molecule type" value="Genomic_DNA"/>
</dbReference>
<dbReference type="GO" id="GO:0031419">
    <property type="term" value="F:cobalamin binding"/>
    <property type="evidence" value="ECO:0007669"/>
    <property type="project" value="InterPro"/>
</dbReference>
<comment type="caution">
    <text evidence="8">The sequence shown here is derived from an EMBL/GenBank/DDBJ whole genome shotgun (WGS) entry which is preliminary data.</text>
</comment>
<dbReference type="Proteomes" id="UP000177785">
    <property type="component" value="Unassembled WGS sequence"/>
</dbReference>
<feature type="domain" description="Radical SAM core" evidence="7">
    <location>
        <begin position="167"/>
        <end position="423"/>
    </location>
</feature>
<dbReference type="SFLD" id="SFLDG01082">
    <property type="entry name" value="B12-binding_domain_containing"/>
    <property type="match status" value="1"/>
</dbReference>
<dbReference type="AlphaFoldDB" id="A0A1G2G664"/>
<protein>
    <submittedName>
        <fullName evidence="8">Uncharacterized protein</fullName>
    </submittedName>
</protein>
<gene>
    <name evidence="8" type="ORF">A2756_02390</name>
</gene>
<dbReference type="Pfam" id="PF13282">
    <property type="entry name" value="DUF4070"/>
    <property type="match status" value="1"/>
</dbReference>
<dbReference type="InterPro" id="IPR034530">
    <property type="entry name" value="HpnP-like"/>
</dbReference>
<dbReference type="PROSITE" id="PS51918">
    <property type="entry name" value="RADICAL_SAM"/>
    <property type="match status" value="1"/>
</dbReference>
<dbReference type="CDD" id="cd01335">
    <property type="entry name" value="Radical_SAM"/>
    <property type="match status" value="1"/>
</dbReference>
<dbReference type="PANTHER" id="PTHR43409:SF3">
    <property type="entry name" value="HYPOTHETICAL METHYLTRANSFERASE"/>
    <property type="match status" value="1"/>
</dbReference>
<organism evidence="8 9">
    <name type="scientific">Candidatus Ryanbacteria bacterium RIFCSPHIGHO2_01_FULL_48_27</name>
    <dbReference type="NCBI Taxonomy" id="1802115"/>
    <lineage>
        <taxon>Bacteria</taxon>
        <taxon>Candidatus Ryaniibacteriota</taxon>
    </lineage>
</organism>
<dbReference type="PANTHER" id="PTHR43409">
    <property type="entry name" value="ANAEROBIC MAGNESIUM-PROTOPORPHYRIN IX MONOMETHYL ESTER CYCLASE-RELATED"/>
    <property type="match status" value="1"/>
</dbReference>
<dbReference type="GO" id="GO:0046872">
    <property type="term" value="F:metal ion binding"/>
    <property type="evidence" value="ECO:0007669"/>
    <property type="project" value="UniProtKB-KW"/>
</dbReference>
<proteinExistence type="predicted"/>
<reference evidence="8 9" key="1">
    <citation type="journal article" date="2016" name="Nat. Commun.">
        <title>Thousands of microbial genomes shed light on interconnected biogeochemical processes in an aquifer system.</title>
        <authorList>
            <person name="Anantharaman K."/>
            <person name="Brown C.T."/>
            <person name="Hug L.A."/>
            <person name="Sharon I."/>
            <person name="Castelle C.J."/>
            <person name="Probst A.J."/>
            <person name="Thomas B.C."/>
            <person name="Singh A."/>
            <person name="Wilkins M.J."/>
            <person name="Karaoz U."/>
            <person name="Brodie E.L."/>
            <person name="Williams K.H."/>
            <person name="Hubbard S.S."/>
            <person name="Banfield J.F."/>
        </authorList>
    </citation>
    <scope>NUCLEOTIDE SEQUENCE [LARGE SCALE GENOMIC DNA]</scope>
</reference>
<dbReference type="InterPro" id="IPR023404">
    <property type="entry name" value="rSAM_horseshoe"/>
</dbReference>
<dbReference type="InterPro" id="IPR007197">
    <property type="entry name" value="rSAM"/>
</dbReference>
<evidence type="ECO:0000256" key="2">
    <source>
        <dbReference type="ARBA" id="ARBA00022691"/>
    </source>
</evidence>
<dbReference type="SFLD" id="SFLDF00303">
    <property type="entry name" value="hopanoid_C2-methyltransferase"/>
    <property type="match status" value="1"/>
</dbReference>
<dbReference type="GO" id="GO:0005829">
    <property type="term" value="C:cytosol"/>
    <property type="evidence" value="ECO:0007669"/>
    <property type="project" value="TreeGrafter"/>
</dbReference>
<keyword evidence="3" id="KW-0479">Metal-binding</keyword>
<dbReference type="Gene3D" id="3.80.30.20">
    <property type="entry name" value="tm_1862 like domain"/>
    <property type="match status" value="1"/>
</dbReference>
<dbReference type="STRING" id="1802115.A2756_02390"/>
<dbReference type="SFLD" id="SFLDG01123">
    <property type="entry name" value="methyltransferase_(Class_B)"/>
    <property type="match status" value="1"/>
</dbReference>
<dbReference type="GO" id="GO:0003824">
    <property type="term" value="F:catalytic activity"/>
    <property type="evidence" value="ECO:0007669"/>
    <property type="project" value="InterPro"/>
</dbReference>
<dbReference type="SUPFAM" id="SSF102114">
    <property type="entry name" value="Radical SAM enzymes"/>
    <property type="match status" value="1"/>
</dbReference>
<dbReference type="SFLD" id="SFLDS00029">
    <property type="entry name" value="Radical_SAM"/>
    <property type="match status" value="1"/>
</dbReference>
<keyword evidence="2" id="KW-0949">S-adenosyl-L-methionine</keyword>
<dbReference type="InterPro" id="IPR058240">
    <property type="entry name" value="rSAM_sf"/>
</dbReference>
<dbReference type="Pfam" id="PF04055">
    <property type="entry name" value="Radical_SAM"/>
    <property type="match status" value="1"/>
</dbReference>
<dbReference type="Pfam" id="PF02310">
    <property type="entry name" value="B12-binding"/>
    <property type="match status" value="1"/>
</dbReference>
<dbReference type="InterPro" id="IPR006638">
    <property type="entry name" value="Elp3/MiaA/NifB-like_rSAM"/>
</dbReference>
<keyword evidence="4" id="KW-0408">Iron</keyword>
<sequence length="515" mass="58101">MNVLLVFPKFPLSYWGFQYALPFIGRKAGMPPLGLITIASLFPAHWTVRLVDMNVDPLRADDIMWADVVFTSSMLVQKKSLYGVIQLCNKYDTPIVVGGPHPTSYRQEIEEECGGLVDHFFLGEAETLFADLVRDLQSGTAQRVYDTRGEKPDIRLAPIPRFDLLKINAYGSMAIQFSRGCPFDCEFCDITKLFGKIPRTKTPEQMLAECDALLMCGWRGPVFLVDDNFIGQMKRALEFLPHLAHWQKAHGFPFAFYTEASVNIGKSLELVDAMVNAGFSMVFLGIETPNAKVLRRIGKTQNTQRMIGSKEYNPDFLPDVIRTLQQKGLEVTAGFIYGMDGEPEDAAERQVAFIEETAIAVAMTGILEPLKGTDLYIRLAQAGRLVDQASGNNVSARLAYIPERDSETVLREYRMILNALYGKGLKSYFGRAYRLLTTLKVTDHTVRKIGMLELKALARSLFYQTFSAHGPAYLTFLAKILVKRPKMFVEAIRLAIMGYHFERYTQDILRIQPVH</sequence>
<dbReference type="GO" id="GO:0051539">
    <property type="term" value="F:4 iron, 4 sulfur cluster binding"/>
    <property type="evidence" value="ECO:0007669"/>
    <property type="project" value="UniProtKB-KW"/>
</dbReference>
<evidence type="ECO:0000313" key="8">
    <source>
        <dbReference type="EMBL" id="OGZ45734.1"/>
    </source>
</evidence>
<evidence type="ECO:0000259" key="7">
    <source>
        <dbReference type="PROSITE" id="PS51918"/>
    </source>
</evidence>
<evidence type="ECO:0000256" key="1">
    <source>
        <dbReference type="ARBA" id="ARBA00001966"/>
    </source>
</evidence>
<name>A0A1G2G664_9BACT</name>